<dbReference type="Proteomes" id="UP000535511">
    <property type="component" value="Unassembled WGS sequence"/>
</dbReference>
<evidence type="ECO:0008006" key="4">
    <source>
        <dbReference type="Google" id="ProtNLM"/>
    </source>
</evidence>
<dbReference type="EMBL" id="JACCBG010000001">
    <property type="protein sequence ID" value="NYD41139.1"/>
    <property type="molecule type" value="Genomic_DNA"/>
</dbReference>
<feature type="transmembrane region" description="Helical" evidence="1">
    <location>
        <begin position="174"/>
        <end position="196"/>
    </location>
</feature>
<sequence>MGAGARWWLLLSLVVATTAVVVRLLMVLRGAGLGGMLSYDDGVYYSAAGSLVWGRLPYRDFLLLHPPGIVVALTPFAAFGRLTSDLLGFEVARLAWMLLGALNAGLVVVAARRFGLVAAGAAGFFYALWPAAAQTETTTRLEPLLSLGVLLALALLAGPLGARSRPGHLVAGGALGFALAVKIWAVVPVAVIWWWCRRSLGPVAARRVGLAAVGTALALYLPFWLAAPGPMTRMVVLDQLGRTRAPVPVTERLAEVLGGTSSSATTALTEVVMLLLVALALVGRRPLGRWAVGLLGLQLAVLLAGPPFFSFYAAYVVPALALVVAAAVATVGDALGWLRLARPAVAPTARAGALAVLGVGLLPLVLVDARAAPGVPLPGGELQALTATSRCVTSDSPGMLVLLDRLGRNLSRDCPVPVDVSGITYDSASIQRDGHHVPRAHNGVWQRALRRYLLSGGTTVVARPGADRLSPRTRSVLRRLPVLHQGEGYTLFAVPPALRTAVLPGHEPGPATLTP</sequence>
<comment type="caution">
    <text evidence="2">The sequence shown here is derived from an EMBL/GenBank/DDBJ whole genome shotgun (WGS) entry which is preliminary data.</text>
</comment>
<feature type="transmembrane region" description="Helical" evidence="1">
    <location>
        <begin position="91"/>
        <end position="108"/>
    </location>
</feature>
<feature type="transmembrane region" description="Helical" evidence="1">
    <location>
        <begin position="290"/>
        <end position="309"/>
    </location>
</feature>
<name>A0A7Y9JBF0_9ACTN</name>
<gene>
    <name evidence="2" type="ORF">BJZ21_001222</name>
</gene>
<evidence type="ECO:0000256" key="1">
    <source>
        <dbReference type="SAM" id="Phobius"/>
    </source>
</evidence>
<proteinExistence type="predicted"/>
<keyword evidence="3" id="KW-1185">Reference proteome</keyword>
<feature type="transmembrane region" description="Helical" evidence="1">
    <location>
        <begin position="315"/>
        <end position="337"/>
    </location>
</feature>
<evidence type="ECO:0000313" key="3">
    <source>
        <dbReference type="Proteomes" id="UP000535511"/>
    </source>
</evidence>
<feature type="transmembrane region" description="Helical" evidence="1">
    <location>
        <begin position="264"/>
        <end position="283"/>
    </location>
</feature>
<organism evidence="2 3">
    <name type="scientific">Nocardioides panaciterrulae</name>
    <dbReference type="NCBI Taxonomy" id="661492"/>
    <lineage>
        <taxon>Bacteria</taxon>
        <taxon>Bacillati</taxon>
        <taxon>Actinomycetota</taxon>
        <taxon>Actinomycetes</taxon>
        <taxon>Propionibacteriales</taxon>
        <taxon>Nocardioidaceae</taxon>
        <taxon>Nocardioides</taxon>
    </lineage>
</organism>
<feature type="transmembrane region" description="Helical" evidence="1">
    <location>
        <begin position="144"/>
        <end position="162"/>
    </location>
</feature>
<protein>
    <recommendedName>
        <fullName evidence="4">DUF2029 domain-containing protein</fullName>
    </recommendedName>
</protein>
<keyword evidence="1" id="KW-0812">Transmembrane</keyword>
<keyword evidence="1" id="KW-1133">Transmembrane helix</keyword>
<keyword evidence="1" id="KW-0472">Membrane</keyword>
<accession>A0A7Y9JBF0</accession>
<feature type="transmembrane region" description="Helical" evidence="1">
    <location>
        <begin position="7"/>
        <end position="28"/>
    </location>
</feature>
<feature type="transmembrane region" description="Helical" evidence="1">
    <location>
        <begin position="349"/>
        <end position="367"/>
    </location>
</feature>
<evidence type="ECO:0000313" key="2">
    <source>
        <dbReference type="EMBL" id="NYD41139.1"/>
    </source>
</evidence>
<dbReference type="AlphaFoldDB" id="A0A7Y9JBF0"/>
<feature type="transmembrane region" description="Helical" evidence="1">
    <location>
        <begin position="114"/>
        <end position="132"/>
    </location>
</feature>
<dbReference type="RefSeq" id="WP_179662927.1">
    <property type="nucleotide sequence ID" value="NZ_JACCBG010000001.1"/>
</dbReference>
<feature type="transmembrane region" description="Helical" evidence="1">
    <location>
        <begin position="61"/>
        <end position="79"/>
    </location>
</feature>
<feature type="transmembrane region" description="Helical" evidence="1">
    <location>
        <begin position="208"/>
        <end position="227"/>
    </location>
</feature>
<reference evidence="2 3" key="1">
    <citation type="submission" date="2020-07" db="EMBL/GenBank/DDBJ databases">
        <title>Sequencing the genomes of 1000 actinobacteria strains.</title>
        <authorList>
            <person name="Klenk H.-P."/>
        </authorList>
    </citation>
    <scope>NUCLEOTIDE SEQUENCE [LARGE SCALE GENOMIC DNA]</scope>
    <source>
        <strain evidence="2 3">DSM 21350</strain>
    </source>
</reference>